<keyword evidence="12" id="KW-1185">Reference proteome</keyword>
<dbReference type="GO" id="GO:0006879">
    <property type="term" value="P:intracellular iron ion homeostasis"/>
    <property type="evidence" value="ECO:0007669"/>
    <property type="project" value="TreeGrafter"/>
</dbReference>
<feature type="transmembrane region" description="Helical" evidence="7">
    <location>
        <begin position="348"/>
        <end position="366"/>
    </location>
</feature>
<dbReference type="InterPro" id="IPR013130">
    <property type="entry name" value="Fe3_Rdtase_TM_dom"/>
</dbReference>
<dbReference type="OrthoDB" id="167398at2759"/>
<evidence type="ECO:0000313" key="12">
    <source>
        <dbReference type="Proteomes" id="UP000605986"/>
    </source>
</evidence>
<comment type="caution">
    <text evidence="11">The sequence shown here is derived from an EMBL/GenBank/DDBJ whole genome shotgun (WGS) entry which is preliminary data.</text>
</comment>
<feature type="domain" description="Oxidoreductase FAD/NAD(P)-binding" evidence="9">
    <location>
        <begin position="593"/>
        <end position="701"/>
    </location>
</feature>
<dbReference type="Proteomes" id="UP000605986">
    <property type="component" value="Unassembled WGS sequence"/>
</dbReference>
<organism evidence="11 12">
    <name type="scientific">Fusarium austroafricanum</name>
    <dbReference type="NCBI Taxonomy" id="2364996"/>
    <lineage>
        <taxon>Eukaryota</taxon>
        <taxon>Fungi</taxon>
        <taxon>Dikarya</taxon>
        <taxon>Ascomycota</taxon>
        <taxon>Pezizomycotina</taxon>
        <taxon>Sordariomycetes</taxon>
        <taxon>Hypocreomycetidae</taxon>
        <taxon>Hypocreales</taxon>
        <taxon>Nectriaceae</taxon>
        <taxon>Fusarium</taxon>
        <taxon>Fusarium concolor species complex</taxon>
    </lineage>
</organism>
<dbReference type="InterPro" id="IPR051410">
    <property type="entry name" value="Ferric/Cupric_Reductase"/>
</dbReference>
<dbReference type="InterPro" id="IPR039261">
    <property type="entry name" value="FNR_nucleotide-bd"/>
</dbReference>
<keyword evidence="3 7" id="KW-0812">Transmembrane</keyword>
<dbReference type="EMBL" id="JAADJG010000761">
    <property type="protein sequence ID" value="KAF4437388.1"/>
    <property type="molecule type" value="Genomic_DNA"/>
</dbReference>
<reference evidence="11" key="1">
    <citation type="submission" date="2020-01" db="EMBL/GenBank/DDBJ databases">
        <title>Identification and distribution of gene clusters putatively required for synthesis of sphingolipid metabolism inhibitors in phylogenetically diverse species of the filamentous fungus Fusarium.</title>
        <authorList>
            <person name="Kim H.-S."/>
            <person name="Busman M."/>
            <person name="Brown D.W."/>
            <person name="Divon H."/>
            <person name="Uhlig S."/>
            <person name="Proctor R.H."/>
        </authorList>
    </citation>
    <scope>NUCLEOTIDE SEQUENCE</scope>
    <source>
        <strain evidence="11">NRRL 53441</strain>
    </source>
</reference>
<evidence type="ECO:0008006" key="13">
    <source>
        <dbReference type="Google" id="ProtNLM"/>
    </source>
</evidence>
<sequence length="723" mass="80376">MWSSNTMPALPIVLSALSLLPFTSATVPLEGLGRDSYPVPCAQACTWAVPRTLECPEYAGMTAEERAEAYPSPACYANDTSYLTTIAYCIDKHCEKGIAPWKIENFWETLMIYEGPLPRYSYPEALALVKTIPKVMVPEETVLNRTILIDDDAYLGQINGVNQYRIVAKNESVYSLVVFVTCVLIPIAFSFLRFLPIPTTIRSKFYAYVIDPPAWGKKHSVPTLGLGMVPTRGQAIFILYIIAINIVATLEGYPNPTPNGLYPERHYQLMRFIGNRAGAIAFANIPVVVLYAGRNSILLRLTNWSYSTFLLLHRWTATICVLQVALHSLLWLQIMVEAHSHAEVVKIPYWYTGIAGTLLFCLLIPFSMLPVRKIMYEVFLILHIGLTVGALVGSWYHIVYLYQDTSGFEIWLLVAFGLWGLERFLRILRISRYGIKKAYVTRVDDKYLRLDIPDVDAQGHCYAYFPTLSWRVWENHPFSIVNCSKGQLGGESEVSCSSYHTHSESDGAISPTEAAHSKEMGVATSNARQISPSYNKIRPGITLFVQPLKGMTAKLLKKADTGIPVPVLIESSYGHHHYSDLVPTPEYPNTLVISGGVGIAGVLSCLQTSLSMFARPMGTTKLFWGVKQHGLVDVVKSMIVGGDVSEEKGDGRASNWGHIETHVSIGERMDIKQVLTKELENAVEGTTVIVCGPLGMCDDARNICSGLARHGVPVRYVEESFTW</sequence>
<keyword evidence="4 7" id="KW-1133">Transmembrane helix</keyword>
<dbReference type="GO" id="GO:0005886">
    <property type="term" value="C:plasma membrane"/>
    <property type="evidence" value="ECO:0007669"/>
    <property type="project" value="TreeGrafter"/>
</dbReference>
<gene>
    <name evidence="11" type="ORF">F53441_13065</name>
</gene>
<dbReference type="Pfam" id="PF01794">
    <property type="entry name" value="Ferric_reduct"/>
    <property type="match status" value="1"/>
</dbReference>
<dbReference type="PANTHER" id="PTHR32361">
    <property type="entry name" value="FERRIC/CUPRIC REDUCTASE TRANSMEMBRANE COMPONENT"/>
    <property type="match status" value="1"/>
</dbReference>
<dbReference type="AlphaFoldDB" id="A0A8H4NLJ1"/>
<feature type="transmembrane region" description="Helical" evidence="7">
    <location>
        <begin position="410"/>
        <end position="428"/>
    </location>
</feature>
<feature type="transmembrane region" description="Helical" evidence="7">
    <location>
        <begin position="173"/>
        <end position="195"/>
    </location>
</feature>
<feature type="transmembrane region" description="Helical" evidence="7">
    <location>
        <begin position="235"/>
        <end position="253"/>
    </location>
</feature>
<dbReference type="GO" id="GO:0000293">
    <property type="term" value="F:ferric-chelate reductase activity"/>
    <property type="evidence" value="ECO:0007669"/>
    <property type="project" value="TreeGrafter"/>
</dbReference>
<proteinExistence type="predicted"/>
<evidence type="ECO:0000256" key="7">
    <source>
        <dbReference type="SAM" id="Phobius"/>
    </source>
</evidence>
<evidence type="ECO:0000259" key="10">
    <source>
        <dbReference type="Pfam" id="PF01794"/>
    </source>
</evidence>
<feature type="chain" id="PRO_5033987036" description="Ferric oxidoreductase domain-containing protein" evidence="8">
    <location>
        <begin position="26"/>
        <end position="723"/>
    </location>
</feature>
<dbReference type="GO" id="GO:0015677">
    <property type="term" value="P:copper ion import"/>
    <property type="evidence" value="ECO:0007669"/>
    <property type="project" value="TreeGrafter"/>
</dbReference>
<dbReference type="GO" id="GO:0006826">
    <property type="term" value="P:iron ion transport"/>
    <property type="evidence" value="ECO:0007669"/>
    <property type="project" value="TreeGrafter"/>
</dbReference>
<evidence type="ECO:0000256" key="1">
    <source>
        <dbReference type="ARBA" id="ARBA00004141"/>
    </source>
</evidence>
<evidence type="ECO:0000256" key="4">
    <source>
        <dbReference type="ARBA" id="ARBA00022989"/>
    </source>
</evidence>
<evidence type="ECO:0000256" key="3">
    <source>
        <dbReference type="ARBA" id="ARBA00022692"/>
    </source>
</evidence>
<feature type="domain" description="Ferric oxidoreductase" evidence="10">
    <location>
        <begin position="277"/>
        <end position="392"/>
    </location>
</feature>
<name>A0A8H4NLJ1_9HYPO</name>
<evidence type="ECO:0000256" key="2">
    <source>
        <dbReference type="ARBA" id="ARBA00022448"/>
    </source>
</evidence>
<evidence type="ECO:0000256" key="5">
    <source>
        <dbReference type="ARBA" id="ARBA00023065"/>
    </source>
</evidence>
<evidence type="ECO:0000259" key="9">
    <source>
        <dbReference type="Pfam" id="PF00175"/>
    </source>
</evidence>
<feature type="transmembrane region" description="Helical" evidence="7">
    <location>
        <begin position="314"/>
        <end position="336"/>
    </location>
</feature>
<evidence type="ECO:0000256" key="8">
    <source>
        <dbReference type="SAM" id="SignalP"/>
    </source>
</evidence>
<protein>
    <recommendedName>
        <fullName evidence="13">Ferric oxidoreductase domain-containing protein</fullName>
    </recommendedName>
</protein>
<dbReference type="PANTHER" id="PTHR32361:SF9">
    <property type="entry name" value="FERRIC REDUCTASE TRANSMEMBRANE COMPONENT 3-RELATED"/>
    <property type="match status" value="1"/>
</dbReference>
<dbReference type="InterPro" id="IPR001433">
    <property type="entry name" value="OxRdtase_FAD/NAD-bd"/>
</dbReference>
<evidence type="ECO:0000256" key="6">
    <source>
        <dbReference type="ARBA" id="ARBA00023136"/>
    </source>
</evidence>
<keyword evidence="6 7" id="KW-0472">Membrane</keyword>
<keyword evidence="8" id="KW-0732">Signal</keyword>
<dbReference type="SFLD" id="SFLDS00052">
    <property type="entry name" value="Ferric_Reductase_Domain"/>
    <property type="match status" value="1"/>
</dbReference>
<dbReference type="Gene3D" id="3.40.50.80">
    <property type="entry name" value="Nucleotide-binding domain of ferredoxin-NADP reductase (FNR) module"/>
    <property type="match status" value="1"/>
</dbReference>
<feature type="transmembrane region" description="Helical" evidence="7">
    <location>
        <begin position="378"/>
        <end position="398"/>
    </location>
</feature>
<dbReference type="CDD" id="cd06186">
    <property type="entry name" value="NOX_Duox_like_FAD_NADP"/>
    <property type="match status" value="1"/>
</dbReference>
<evidence type="ECO:0000313" key="11">
    <source>
        <dbReference type="EMBL" id="KAF4437388.1"/>
    </source>
</evidence>
<keyword evidence="2" id="KW-0813">Transport</keyword>
<feature type="transmembrane region" description="Helical" evidence="7">
    <location>
        <begin position="273"/>
        <end position="293"/>
    </location>
</feature>
<comment type="subcellular location">
    <subcellularLocation>
        <location evidence="1">Membrane</location>
        <topology evidence="1">Multi-pass membrane protein</topology>
    </subcellularLocation>
</comment>
<dbReference type="SUPFAM" id="SSF52343">
    <property type="entry name" value="Ferredoxin reductase-like, C-terminal NADP-linked domain"/>
    <property type="match status" value="1"/>
</dbReference>
<dbReference type="Pfam" id="PF00175">
    <property type="entry name" value="NAD_binding_1"/>
    <property type="match status" value="1"/>
</dbReference>
<dbReference type="SFLD" id="SFLDG01168">
    <property type="entry name" value="Ferric_reductase_subgroup_(FRE"/>
    <property type="match status" value="1"/>
</dbReference>
<accession>A0A8H4NLJ1</accession>
<feature type="signal peptide" evidence="8">
    <location>
        <begin position="1"/>
        <end position="25"/>
    </location>
</feature>
<keyword evidence="5" id="KW-0406">Ion transport</keyword>